<dbReference type="PANTHER" id="PTHR10534:SF2">
    <property type="entry name" value="PYRIDOXAL KINASE"/>
    <property type="match status" value="1"/>
</dbReference>
<gene>
    <name evidence="7" type="primary">pdxY</name>
    <name evidence="7" type="ORF">FJU08_10790</name>
</gene>
<evidence type="ECO:0000256" key="5">
    <source>
        <dbReference type="ARBA" id="ARBA00022840"/>
    </source>
</evidence>
<comment type="caution">
    <text evidence="7">The sequence shown here is derived from an EMBL/GenBank/DDBJ whole genome shotgun (WGS) entry which is preliminary data.</text>
</comment>
<dbReference type="Proteomes" id="UP000318801">
    <property type="component" value="Unassembled WGS sequence"/>
</dbReference>
<accession>A0A506UGG2</accession>
<dbReference type="CDD" id="cd01173">
    <property type="entry name" value="pyridoxal_pyridoxamine_kinase"/>
    <property type="match status" value="1"/>
</dbReference>
<organism evidence="7 8">
    <name type="scientific">Martelella alba</name>
    <dbReference type="NCBI Taxonomy" id="2590451"/>
    <lineage>
        <taxon>Bacteria</taxon>
        <taxon>Pseudomonadati</taxon>
        <taxon>Pseudomonadota</taxon>
        <taxon>Alphaproteobacteria</taxon>
        <taxon>Hyphomicrobiales</taxon>
        <taxon>Aurantimonadaceae</taxon>
        <taxon>Martelella</taxon>
    </lineage>
</organism>
<dbReference type="InterPro" id="IPR004625">
    <property type="entry name" value="PyrdxlKinase"/>
</dbReference>
<dbReference type="EMBL" id="VHLG01000004">
    <property type="protein sequence ID" value="TPW31127.1"/>
    <property type="molecule type" value="Genomic_DNA"/>
</dbReference>
<keyword evidence="3" id="KW-0547">Nucleotide-binding</keyword>
<keyword evidence="5" id="KW-0067">ATP-binding</keyword>
<dbReference type="GO" id="GO:0009443">
    <property type="term" value="P:pyridoxal 5'-phosphate salvage"/>
    <property type="evidence" value="ECO:0007669"/>
    <property type="project" value="InterPro"/>
</dbReference>
<keyword evidence="4 7" id="KW-0418">Kinase</keyword>
<dbReference type="InterPro" id="IPR029056">
    <property type="entry name" value="Ribokinase-like"/>
</dbReference>
<dbReference type="InterPro" id="IPR013749">
    <property type="entry name" value="PM/HMP-P_kinase-1"/>
</dbReference>
<reference evidence="7 8" key="1">
    <citation type="submission" date="2019-06" db="EMBL/GenBank/DDBJ databases">
        <authorList>
            <person name="Li M."/>
        </authorList>
    </citation>
    <scope>NUCLEOTIDE SEQUENCE [LARGE SCALE GENOMIC DNA]</scope>
    <source>
        <strain evidence="7 8">BGMRC2036</strain>
    </source>
</reference>
<keyword evidence="2 7" id="KW-0808">Transferase</keyword>
<dbReference type="OrthoDB" id="9800808at2"/>
<dbReference type="Pfam" id="PF08543">
    <property type="entry name" value="Phos_pyr_kin"/>
    <property type="match status" value="1"/>
</dbReference>
<evidence type="ECO:0000256" key="4">
    <source>
        <dbReference type="ARBA" id="ARBA00022777"/>
    </source>
</evidence>
<evidence type="ECO:0000256" key="1">
    <source>
        <dbReference type="ARBA" id="ARBA00012104"/>
    </source>
</evidence>
<dbReference type="RefSeq" id="WP_141148998.1">
    <property type="nucleotide sequence ID" value="NZ_VHLG01000004.1"/>
</dbReference>
<evidence type="ECO:0000259" key="6">
    <source>
        <dbReference type="Pfam" id="PF08543"/>
    </source>
</evidence>
<evidence type="ECO:0000256" key="2">
    <source>
        <dbReference type="ARBA" id="ARBA00022679"/>
    </source>
</evidence>
<dbReference type="EC" id="2.7.1.35" evidence="1"/>
<proteinExistence type="predicted"/>
<sequence length="292" mass="31263">MINTPDGAIVAISSHVMRGRVGNRAIVFALEALGFNSWAIPTVILPFHPGHGAAARLTFDTAGFSAALDDLATSRWRGEVRAVVSGYLADAAQAEAIAGFIAALRKETPDLVYLCDPVIGDSGGLYVKEETAIAIRDRLLPLADIATPNRFELAWLTERPVDDNNAIINAALSLAPAAVAVTSAHAMIADSIATLYVDDRQAILAEHPLTKNPPNGLGDLFSGLFLARHMAGLPLAETLEKATASVFEVLAHAVHAGADELMLEKDQQSLRTPMVKVGLRQLMHPSRRRKRQ</sequence>
<dbReference type="PANTHER" id="PTHR10534">
    <property type="entry name" value="PYRIDOXAL KINASE"/>
    <property type="match status" value="1"/>
</dbReference>
<dbReference type="GO" id="GO:0008478">
    <property type="term" value="F:pyridoxal kinase activity"/>
    <property type="evidence" value="ECO:0007669"/>
    <property type="project" value="UniProtKB-EC"/>
</dbReference>
<dbReference type="SUPFAM" id="SSF53613">
    <property type="entry name" value="Ribokinase-like"/>
    <property type="match status" value="1"/>
</dbReference>
<evidence type="ECO:0000313" key="8">
    <source>
        <dbReference type="Proteomes" id="UP000318801"/>
    </source>
</evidence>
<name>A0A506UGG2_9HYPH</name>
<dbReference type="NCBIfam" id="TIGR00687">
    <property type="entry name" value="pyridox_kin"/>
    <property type="match status" value="1"/>
</dbReference>
<dbReference type="NCBIfam" id="NF004398">
    <property type="entry name" value="PRK05756.1"/>
    <property type="match status" value="1"/>
</dbReference>
<evidence type="ECO:0000313" key="7">
    <source>
        <dbReference type="EMBL" id="TPW31127.1"/>
    </source>
</evidence>
<dbReference type="GO" id="GO:0005829">
    <property type="term" value="C:cytosol"/>
    <property type="evidence" value="ECO:0007669"/>
    <property type="project" value="TreeGrafter"/>
</dbReference>
<evidence type="ECO:0000256" key="3">
    <source>
        <dbReference type="ARBA" id="ARBA00022741"/>
    </source>
</evidence>
<keyword evidence="8" id="KW-1185">Reference proteome</keyword>
<protein>
    <recommendedName>
        <fullName evidence="1">pyridoxal kinase</fullName>
        <ecNumber evidence="1">2.7.1.35</ecNumber>
    </recommendedName>
</protein>
<dbReference type="AlphaFoldDB" id="A0A506UGG2"/>
<dbReference type="Gene3D" id="3.40.1190.20">
    <property type="match status" value="1"/>
</dbReference>
<feature type="domain" description="Pyridoxamine kinase/Phosphomethylpyrimidine kinase" evidence="6">
    <location>
        <begin position="79"/>
        <end position="259"/>
    </location>
</feature>
<dbReference type="GO" id="GO:0005524">
    <property type="term" value="F:ATP binding"/>
    <property type="evidence" value="ECO:0007669"/>
    <property type="project" value="UniProtKB-KW"/>
</dbReference>